<comment type="caution">
    <text evidence="1">The sequence shown here is derived from an EMBL/GenBank/DDBJ whole genome shotgun (WGS) entry which is preliminary data.</text>
</comment>
<accession>A0A9N8W3M4</accession>
<reference evidence="1" key="1">
    <citation type="submission" date="2021-06" db="EMBL/GenBank/DDBJ databases">
        <authorList>
            <person name="Kallberg Y."/>
            <person name="Tangrot J."/>
            <person name="Rosling A."/>
        </authorList>
    </citation>
    <scope>NUCLEOTIDE SEQUENCE</scope>
    <source>
        <strain evidence="1">87-6 pot B 2015</strain>
    </source>
</reference>
<keyword evidence="2" id="KW-1185">Reference proteome</keyword>
<evidence type="ECO:0000313" key="1">
    <source>
        <dbReference type="EMBL" id="CAG8472418.1"/>
    </source>
</evidence>
<proteinExistence type="predicted"/>
<organism evidence="1 2">
    <name type="scientific">Funneliformis mosseae</name>
    <name type="common">Endomycorrhizal fungus</name>
    <name type="synonym">Glomus mosseae</name>
    <dbReference type="NCBI Taxonomy" id="27381"/>
    <lineage>
        <taxon>Eukaryota</taxon>
        <taxon>Fungi</taxon>
        <taxon>Fungi incertae sedis</taxon>
        <taxon>Mucoromycota</taxon>
        <taxon>Glomeromycotina</taxon>
        <taxon>Glomeromycetes</taxon>
        <taxon>Glomerales</taxon>
        <taxon>Glomeraceae</taxon>
        <taxon>Funneliformis</taxon>
    </lineage>
</organism>
<evidence type="ECO:0000313" key="2">
    <source>
        <dbReference type="Proteomes" id="UP000789375"/>
    </source>
</evidence>
<dbReference type="EMBL" id="CAJVPP010000346">
    <property type="protein sequence ID" value="CAG8472418.1"/>
    <property type="molecule type" value="Genomic_DNA"/>
</dbReference>
<sequence length="50" mass="6293">MEWHNINERKWRRYKRTDHGIDVALKSLNDSSDFSYEFLIKELWFMFILL</sequence>
<dbReference type="AlphaFoldDB" id="A0A9N8W3M4"/>
<dbReference type="Proteomes" id="UP000789375">
    <property type="component" value="Unassembled WGS sequence"/>
</dbReference>
<name>A0A9N8W3M4_FUNMO</name>
<gene>
    <name evidence="1" type="ORF">FMOSSE_LOCUS2581</name>
</gene>
<protein>
    <submittedName>
        <fullName evidence="1">1002_t:CDS:1</fullName>
    </submittedName>
</protein>